<dbReference type="EMBL" id="JACKTY010000051">
    <property type="protein sequence ID" value="MCV7230699.1"/>
    <property type="molecule type" value="Genomic_DNA"/>
</dbReference>
<proteinExistence type="predicted"/>
<sequence length="324" mass="34634">MARATGKDHARINLDIWGDDDWLDLTPAAQHLYFVLWTSPQLSYCGTGDWRPAKIAAKAKGWTPAQVEAAAAELSRRLFLIIDTDTEEFLLRSWAKHDGLWRTPNMAVSMANARADLASRTLRGVFVFEVLKLKKRNPESTSWTREAVVKMLSQAAVDPAELASFTPAVTLTVTPASTPPLTPDLTPPPTLNPTVGVNPTANPGPTPAPATPPAPFSKGGNQVGERHQSVQPDSNAPPSPFCPDHPNGTTRACRACGIAGATRRDWDAAQAAAAGAAAERLRSLIPSCPDCRGDGWVIGSDGTALDPGVKCWHPKLREMADANA</sequence>
<feature type="region of interest" description="Disordered" evidence="1">
    <location>
        <begin position="176"/>
        <end position="246"/>
    </location>
</feature>
<evidence type="ECO:0008006" key="4">
    <source>
        <dbReference type="Google" id="ProtNLM"/>
    </source>
</evidence>
<name>A0ABT3CMB9_9MYCO</name>
<dbReference type="RefSeq" id="WP_264071986.1">
    <property type="nucleotide sequence ID" value="NZ_JACKTY010000051.1"/>
</dbReference>
<evidence type="ECO:0000313" key="3">
    <source>
        <dbReference type="Proteomes" id="UP001526201"/>
    </source>
</evidence>
<feature type="compositionally biased region" description="Low complexity" evidence="1">
    <location>
        <begin position="192"/>
        <end position="201"/>
    </location>
</feature>
<keyword evidence="3" id="KW-1185">Reference proteome</keyword>
<feature type="compositionally biased region" description="Pro residues" evidence="1">
    <location>
        <begin position="177"/>
        <end position="191"/>
    </location>
</feature>
<organism evidence="2 3">
    <name type="scientific">Mycolicibacterium komossense</name>
    <dbReference type="NCBI Taxonomy" id="1779"/>
    <lineage>
        <taxon>Bacteria</taxon>
        <taxon>Bacillati</taxon>
        <taxon>Actinomycetota</taxon>
        <taxon>Actinomycetes</taxon>
        <taxon>Mycobacteriales</taxon>
        <taxon>Mycobacteriaceae</taxon>
        <taxon>Mycolicibacterium</taxon>
    </lineage>
</organism>
<evidence type="ECO:0000256" key="1">
    <source>
        <dbReference type="SAM" id="MobiDB-lite"/>
    </source>
</evidence>
<gene>
    <name evidence="2" type="ORF">H7J73_32295</name>
</gene>
<dbReference type="Proteomes" id="UP001526201">
    <property type="component" value="Unassembled WGS sequence"/>
</dbReference>
<accession>A0ABT3CMB9</accession>
<evidence type="ECO:0000313" key="2">
    <source>
        <dbReference type="EMBL" id="MCV7230699.1"/>
    </source>
</evidence>
<protein>
    <recommendedName>
        <fullName evidence="4">Helix-turn-helix DNA binding domain protein</fullName>
    </recommendedName>
</protein>
<comment type="caution">
    <text evidence="2">The sequence shown here is derived from an EMBL/GenBank/DDBJ whole genome shotgun (WGS) entry which is preliminary data.</text>
</comment>
<reference evidence="2 3" key="1">
    <citation type="journal article" date="2022" name="BMC Genomics">
        <title>Comparative genome analysis of mycobacteria focusing on tRNA and non-coding RNA.</title>
        <authorList>
            <person name="Behra P.R.K."/>
            <person name="Pettersson B.M.F."/>
            <person name="Ramesh M."/>
            <person name="Das S."/>
            <person name="Dasgupta S."/>
            <person name="Kirsebom L.A."/>
        </authorList>
    </citation>
    <scope>NUCLEOTIDE SEQUENCE [LARGE SCALE GENOMIC DNA]</scope>
    <source>
        <strain evidence="2 3">DSM 44078</strain>
    </source>
</reference>
<feature type="compositionally biased region" description="Pro residues" evidence="1">
    <location>
        <begin position="202"/>
        <end position="215"/>
    </location>
</feature>